<reference evidence="1 2" key="1">
    <citation type="journal article" date="2018" name="PLoS ONE">
        <title>The draft genome of Kipferlia bialata reveals reductive genome evolution in fornicate parasites.</title>
        <authorList>
            <person name="Tanifuji G."/>
            <person name="Takabayashi S."/>
            <person name="Kume K."/>
            <person name="Takagi M."/>
            <person name="Nakayama T."/>
            <person name="Kamikawa R."/>
            <person name="Inagaki Y."/>
            <person name="Hashimoto T."/>
        </authorList>
    </citation>
    <scope>NUCLEOTIDE SEQUENCE [LARGE SCALE GENOMIC DNA]</scope>
    <source>
        <strain evidence="1">NY0173</strain>
    </source>
</reference>
<evidence type="ECO:0000313" key="1">
    <source>
        <dbReference type="EMBL" id="GIQ82511.1"/>
    </source>
</evidence>
<dbReference type="Proteomes" id="UP000265618">
    <property type="component" value="Unassembled WGS sequence"/>
</dbReference>
<comment type="caution">
    <text evidence="1">The sequence shown here is derived from an EMBL/GenBank/DDBJ whole genome shotgun (WGS) entry which is preliminary data.</text>
</comment>
<sequence>MTTRRVYDCVGTCNWHSDSQGSCRYVGDKRCECTMCGWKDPFMDECDGWCDDDARVCVQQYPLTSQMGHCSCIKSTCAYDYAADTCKGQCDHSLDSTCIKTANQTCTCSNCAFDIDHKQCMGPAGCVNGACRSPYAYGECQCTSQQCFYDYTLKACTSGAYHDCGNNGRCIEWQPQQCQCMTGCQVDVGTGECTDQPHVSACGSEYECGWLYSPIGNICQCIHK</sequence>
<gene>
    <name evidence="1" type="ORF">KIPB_003665</name>
</gene>
<protein>
    <submittedName>
        <fullName evidence="1">Uncharacterized protein</fullName>
    </submittedName>
</protein>
<keyword evidence="2" id="KW-1185">Reference proteome</keyword>
<evidence type="ECO:0000313" key="2">
    <source>
        <dbReference type="Proteomes" id="UP000265618"/>
    </source>
</evidence>
<name>A0A9K3GHL8_9EUKA</name>
<accession>A0A9K3GHL8</accession>
<organism evidence="1 2">
    <name type="scientific">Kipferlia bialata</name>
    <dbReference type="NCBI Taxonomy" id="797122"/>
    <lineage>
        <taxon>Eukaryota</taxon>
        <taxon>Metamonada</taxon>
        <taxon>Carpediemonas-like organisms</taxon>
        <taxon>Kipferlia</taxon>
    </lineage>
</organism>
<dbReference type="AlphaFoldDB" id="A0A9K3GHL8"/>
<dbReference type="EMBL" id="BDIP01000720">
    <property type="protein sequence ID" value="GIQ82511.1"/>
    <property type="molecule type" value="Genomic_DNA"/>
</dbReference>
<proteinExistence type="predicted"/>